<dbReference type="GO" id="GO:0035091">
    <property type="term" value="F:phosphatidylinositol binding"/>
    <property type="evidence" value="ECO:0007669"/>
    <property type="project" value="TreeGrafter"/>
</dbReference>
<evidence type="ECO:0000313" key="2">
    <source>
        <dbReference type="EMBL" id="EGR29071.1"/>
    </source>
</evidence>
<name>G0R0D4_ICHMU</name>
<proteinExistence type="predicted"/>
<dbReference type="InterPro" id="IPR027417">
    <property type="entry name" value="P-loop_NTPase"/>
</dbReference>
<dbReference type="GeneID" id="14905166"/>
<dbReference type="AlphaFoldDB" id="G0R0D4"/>
<dbReference type="eggNOG" id="ENOG502QVQD">
    <property type="taxonomic scope" value="Eukaryota"/>
</dbReference>
<sequence length="457" mass="53471">MSSSSVAITTQSNQQQDQWKQINIQCEIEKANKKMPSKNKTHSLYNIENITTILPEEIVEQSKHQIIKICLTGGPCAGKTSGLAFLSEKLKDDDFKVYLIPEAATLISTGGGMLEQSNYTDEQIINFQKILMRIQMSLEDQFYQLAEMSGKQSILICDRGLLDGKAFLQQKQWYKILKEMNVSEQEIRDKRYDSVFHLVTAANGASDYYIMDGARFQNKDQAIEIDKKFQKAWMGHQKLEIIDNITVNSFQEKLQKLLYLIRKSSGIPVKGPKLYKRLVIVNPENHPNLPSYLQYESFEIEDIFLYNQEYNENKGKLTKIRKRIQNNEYIYICSENHIINGKQTMYYKKRLNFREYELIKDRQDTKRSTIRKNRRQFVHNGCFYALDKFKEFDMCILRIKNISDNNIANIIPEFLTIDADVTDNKEFRSINLSLKSSPLRNADFLKQVVYQIKEQQK</sequence>
<dbReference type="PANTHER" id="PTHR34932:SF1">
    <property type="entry name" value="TRPL TRANSLOCATION DEFECT PROTEIN 14"/>
    <property type="match status" value="1"/>
</dbReference>
<dbReference type="GO" id="GO:0070300">
    <property type="term" value="F:phosphatidic acid binding"/>
    <property type="evidence" value="ECO:0007669"/>
    <property type="project" value="TreeGrafter"/>
</dbReference>
<dbReference type="Pfam" id="PF13521">
    <property type="entry name" value="AAA_28"/>
    <property type="match status" value="1"/>
</dbReference>
<dbReference type="InParanoid" id="G0R0D4"/>
<protein>
    <recommendedName>
        <fullName evidence="1">NadR/Ttd14 AAA domain-containing protein</fullName>
    </recommendedName>
</protein>
<dbReference type="OMA" id="THGKQDE"/>
<dbReference type="SUPFAM" id="SSF52540">
    <property type="entry name" value="P-loop containing nucleoside triphosphate hydrolases"/>
    <property type="match status" value="1"/>
</dbReference>
<dbReference type="EMBL" id="GL984187">
    <property type="protein sequence ID" value="EGR29071.1"/>
    <property type="molecule type" value="Genomic_DNA"/>
</dbReference>
<dbReference type="GO" id="GO:0005525">
    <property type="term" value="F:GTP binding"/>
    <property type="evidence" value="ECO:0007669"/>
    <property type="project" value="TreeGrafter"/>
</dbReference>
<dbReference type="OrthoDB" id="6375174at2759"/>
<gene>
    <name evidence="2" type="ORF">IMG5_163610</name>
</gene>
<accession>G0R0D4</accession>
<dbReference type="RefSeq" id="XP_004030307.1">
    <property type="nucleotide sequence ID" value="XM_004030259.1"/>
</dbReference>
<dbReference type="InterPro" id="IPR053227">
    <property type="entry name" value="TRPL-trafficking_regulator"/>
</dbReference>
<dbReference type="PANTHER" id="PTHR34932">
    <property type="entry name" value="TRPL TRANSLOCATION DEFECT PROTEIN 14"/>
    <property type="match status" value="1"/>
</dbReference>
<dbReference type="Gene3D" id="3.40.50.300">
    <property type="entry name" value="P-loop containing nucleotide triphosphate hydrolases"/>
    <property type="match status" value="1"/>
</dbReference>
<feature type="domain" description="NadR/Ttd14 AAA" evidence="1">
    <location>
        <begin position="68"/>
        <end position="241"/>
    </location>
</feature>
<organism evidence="2 3">
    <name type="scientific">Ichthyophthirius multifiliis</name>
    <name type="common">White spot disease agent</name>
    <name type="synonym">Ich</name>
    <dbReference type="NCBI Taxonomy" id="5932"/>
    <lineage>
        <taxon>Eukaryota</taxon>
        <taxon>Sar</taxon>
        <taxon>Alveolata</taxon>
        <taxon>Ciliophora</taxon>
        <taxon>Intramacronucleata</taxon>
        <taxon>Oligohymenophorea</taxon>
        <taxon>Hymenostomatida</taxon>
        <taxon>Ophryoglenina</taxon>
        <taxon>Ichthyophthirius</taxon>
    </lineage>
</organism>
<dbReference type="InterPro" id="IPR038727">
    <property type="entry name" value="NadR/Ttd14_AAA_dom"/>
</dbReference>
<evidence type="ECO:0000259" key="1">
    <source>
        <dbReference type="Pfam" id="PF13521"/>
    </source>
</evidence>
<reference evidence="2 3" key="1">
    <citation type="submission" date="2011-07" db="EMBL/GenBank/DDBJ databases">
        <authorList>
            <person name="Coyne R."/>
            <person name="Brami D."/>
            <person name="Johnson J."/>
            <person name="Hostetler J."/>
            <person name="Hannick L."/>
            <person name="Clark T."/>
            <person name="Cassidy-Hanley D."/>
            <person name="Inman J."/>
        </authorList>
    </citation>
    <scope>NUCLEOTIDE SEQUENCE [LARGE SCALE GENOMIC DNA]</scope>
    <source>
        <strain evidence="2 3">G5</strain>
    </source>
</reference>
<evidence type="ECO:0000313" key="3">
    <source>
        <dbReference type="Proteomes" id="UP000008983"/>
    </source>
</evidence>
<keyword evidence="3" id="KW-1185">Reference proteome</keyword>
<dbReference type="Proteomes" id="UP000008983">
    <property type="component" value="Unassembled WGS sequence"/>
</dbReference>